<evidence type="ECO:0000256" key="7">
    <source>
        <dbReference type="ARBA" id="ARBA00022676"/>
    </source>
</evidence>
<comment type="subcellular location">
    <subcellularLocation>
        <location evidence="2">Cytoplasm</location>
    </subcellularLocation>
</comment>
<evidence type="ECO:0000256" key="8">
    <source>
        <dbReference type="ARBA" id="ARBA00022679"/>
    </source>
</evidence>
<keyword evidence="8 10" id="KW-0808">Transferase</keyword>
<evidence type="ECO:0000313" key="11">
    <source>
        <dbReference type="Proteomes" id="UP000198596"/>
    </source>
</evidence>
<evidence type="ECO:0000256" key="2">
    <source>
        <dbReference type="ARBA" id="ARBA00004496"/>
    </source>
</evidence>
<dbReference type="EC" id="2.4.2.7" evidence="5"/>
<dbReference type="STRING" id="935223.SAMN04488131_11171"/>
<dbReference type="EMBL" id="FONQ01000011">
    <property type="protein sequence ID" value="SFF20587.1"/>
    <property type="molecule type" value="Genomic_DNA"/>
</dbReference>
<dbReference type="GO" id="GO:0005737">
    <property type="term" value="C:cytoplasm"/>
    <property type="evidence" value="ECO:0007669"/>
    <property type="project" value="UniProtKB-SubCell"/>
</dbReference>
<protein>
    <recommendedName>
        <fullName evidence="5">adenine phosphoribosyltransferase</fullName>
        <ecNumber evidence="5">2.4.2.7</ecNumber>
    </recommendedName>
</protein>
<sequence>MLIAQELNVGFIPVRKPNKLPYEIISATDDLEYGTDTLEIHTDAIQKGDRILLHDDVLATGVTAKAVCELFASLGGEIVQSNFLKELAFLNGKAKIKDNDIFAAITS</sequence>
<gene>
    <name evidence="10" type="ORF">SAMN04488131_11171</name>
</gene>
<evidence type="ECO:0000256" key="6">
    <source>
        <dbReference type="ARBA" id="ARBA00022490"/>
    </source>
</evidence>
<evidence type="ECO:0000256" key="3">
    <source>
        <dbReference type="ARBA" id="ARBA00004659"/>
    </source>
</evidence>
<dbReference type="GO" id="GO:0016208">
    <property type="term" value="F:AMP binding"/>
    <property type="evidence" value="ECO:0007669"/>
    <property type="project" value="TreeGrafter"/>
</dbReference>
<dbReference type="GO" id="GO:0044209">
    <property type="term" value="P:AMP salvage"/>
    <property type="evidence" value="ECO:0007669"/>
    <property type="project" value="TreeGrafter"/>
</dbReference>
<reference evidence="11" key="1">
    <citation type="submission" date="2016-10" db="EMBL/GenBank/DDBJ databases">
        <authorList>
            <person name="Varghese N."/>
            <person name="Submissions S."/>
        </authorList>
    </citation>
    <scope>NUCLEOTIDE SEQUENCE [LARGE SCALE GENOMIC DNA]</scope>
    <source>
        <strain evidence="11">CGMCC 1.9227</strain>
    </source>
</reference>
<dbReference type="InterPro" id="IPR029057">
    <property type="entry name" value="PRTase-like"/>
</dbReference>
<dbReference type="GO" id="GO:0002055">
    <property type="term" value="F:adenine binding"/>
    <property type="evidence" value="ECO:0007669"/>
    <property type="project" value="TreeGrafter"/>
</dbReference>
<evidence type="ECO:0000256" key="9">
    <source>
        <dbReference type="ARBA" id="ARBA00022726"/>
    </source>
</evidence>
<dbReference type="PANTHER" id="PTHR32315">
    <property type="entry name" value="ADENINE PHOSPHORIBOSYLTRANSFERASE"/>
    <property type="match status" value="1"/>
</dbReference>
<evidence type="ECO:0000256" key="1">
    <source>
        <dbReference type="ARBA" id="ARBA00000868"/>
    </source>
</evidence>
<keyword evidence="6" id="KW-0963">Cytoplasm</keyword>
<dbReference type="InterPro" id="IPR050054">
    <property type="entry name" value="UPRTase/APRTase"/>
</dbReference>
<dbReference type="Gene3D" id="3.40.50.2020">
    <property type="match status" value="1"/>
</dbReference>
<dbReference type="Proteomes" id="UP000198596">
    <property type="component" value="Unassembled WGS sequence"/>
</dbReference>
<dbReference type="GO" id="GO:0006168">
    <property type="term" value="P:adenine salvage"/>
    <property type="evidence" value="ECO:0007669"/>
    <property type="project" value="TreeGrafter"/>
</dbReference>
<keyword evidence="9" id="KW-0660">Purine salvage</keyword>
<dbReference type="InterPro" id="IPR000836">
    <property type="entry name" value="PRTase_dom"/>
</dbReference>
<evidence type="ECO:0000256" key="4">
    <source>
        <dbReference type="ARBA" id="ARBA00008391"/>
    </source>
</evidence>
<dbReference type="GO" id="GO:0006166">
    <property type="term" value="P:purine ribonucleoside salvage"/>
    <property type="evidence" value="ECO:0007669"/>
    <property type="project" value="UniProtKB-KW"/>
</dbReference>
<accession>A0A1I2GUU0</accession>
<name>A0A1I2GUU0_9FLAO</name>
<dbReference type="GO" id="GO:0003999">
    <property type="term" value="F:adenine phosphoribosyltransferase activity"/>
    <property type="evidence" value="ECO:0007669"/>
    <property type="project" value="UniProtKB-EC"/>
</dbReference>
<comment type="catalytic activity">
    <reaction evidence="1">
        <text>AMP + diphosphate = 5-phospho-alpha-D-ribose 1-diphosphate + adenine</text>
        <dbReference type="Rhea" id="RHEA:16609"/>
        <dbReference type="ChEBI" id="CHEBI:16708"/>
        <dbReference type="ChEBI" id="CHEBI:33019"/>
        <dbReference type="ChEBI" id="CHEBI:58017"/>
        <dbReference type="ChEBI" id="CHEBI:456215"/>
        <dbReference type="EC" id="2.4.2.7"/>
    </reaction>
</comment>
<dbReference type="AlphaFoldDB" id="A0A1I2GUU0"/>
<evidence type="ECO:0000256" key="5">
    <source>
        <dbReference type="ARBA" id="ARBA00011893"/>
    </source>
</evidence>
<comment type="pathway">
    <text evidence="3">Purine metabolism; AMP biosynthesis via salvage pathway; AMP from adenine: step 1/1.</text>
</comment>
<comment type="similarity">
    <text evidence="4">Belongs to the purine/pyrimidine phosphoribosyltransferase family.</text>
</comment>
<evidence type="ECO:0000313" key="10">
    <source>
        <dbReference type="EMBL" id="SFF20587.1"/>
    </source>
</evidence>
<dbReference type="CDD" id="cd06223">
    <property type="entry name" value="PRTases_typeI"/>
    <property type="match status" value="1"/>
</dbReference>
<proteinExistence type="inferred from homology"/>
<organism evidence="10 11">
    <name type="scientific">Flavobacterium xueshanense</name>
    <dbReference type="NCBI Taxonomy" id="935223"/>
    <lineage>
        <taxon>Bacteria</taxon>
        <taxon>Pseudomonadati</taxon>
        <taxon>Bacteroidota</taxon>
        <taxon>Flavobacteriia</taxon>
        <taxon>Flavobacteriales</taxon>
        <taxon>Flavobacteriaceae</taxon>
        <taxon>Flavobacterium</taxon>
    </lineage>
</organism>
<keyword evidence="7 10" id="KW-0328">Glycosyltransferase</keyword>
<dbReference type="SUPFAM" id="SSF53271">
    <property type="entry name" value="PRTase-like"/>
    <property type="match status" value="1"/>
</dbReference>
<keyword evidence="11" id="KW-1185">Reference proteome</keyword>
<dbReference type="PANTHER" id="PTHR32315:SF3">
    <property type="entry name" value="ADENINE PHOSPHORIBOSYLTRANSFERASE"/>
    <property type="match status" value="1"/>
</dbReference>